<dbReference type="SUPFAM" id="SSF56349">
    <property type="entry name" value="DNA breaking-rejoining enzymes"/>
    <property type="match status" value="1"/>
</dbReference>
<organism evidence="2 3">
    <name type="scientific">Tilletia caries</name>
    <name type="common">wheat bunt fungus</name>
    <dbReference type="NCBI Taxonomy" id="13290"/>
    <lineage>
        <taxon>Eukaryota</taxon>
        <taxon>Fungi</taxon>
        <taxon>Dikarya</taxon>
        <taxon>Basidiomycota</taxon>
        <taxon>Ustilaginomycotina</taxon>
        <taxon>Exobasidiomycetes</taxon>
        <taxon>Tilletiales</taxon>
        <taxon>Tilletiaceae</taxon>
        <taxon>Tilletia</taxon>
    </lineage>
</organism>
<dbReference type="AlphaFoldDB" id="A0A177U0P9"/>
<sequence>MKAQKLMWWNEMLISGVMMELGTVERVGEILRGRMAPRQDGLYFKLRMFCSTLITSLKLDRHKQKGKLYGRPELTILLLVNEERMNRSAYAVQSGLQLQALLLISFYTGLRPSSLVQYERDSAYAKDQDITIVKRGQFAFTIELEINSLKGWNQVPKEARQQRWIIHSATKSHNAPFDLNACLIPLLAFRGGIVEAETGRSIRTIDDFLNSRASDFRVLGDGPLFLSAGQGLSGLLPNKPLQGSNMASVIGSLCEEAGLPGSGSYAFRHEAGNRMALTQGAEAAKQLLGQDLHRDLVRKHYSHDTANVNVTALALEEDIGPEARAIIDRSNSFYLQWSGYDVRAMEVLRREQRTASPLVQSQGQTFRIGRGHSPPMSGRKLSSKTIKDQPHRGDTPHRAHHYRPSA</sequence>
<accession>A0A177U0P9</accession>
<dbReference type="EMBL" id="LWDD02000728">
    <property type="protein sequence ID" value="KAE8256885.1"/>
    <property type="molecule type" value="Genomic_DNA"/>
</dbReference>
<reference evidence="2" key="1">
    <citation type="submission" date="2016-04" db="EMBL/GenBank/DDBJ databases">
        <authorList>
            <person name="Nguyen H.D."/>
            <person name="Kesanakurti P."/>
            <person name="Cullis J."/>
            <person name="Levesque C.A."/>
            <person name="Hambleton S."/>
        </authorList>
    </citation>
    <scope>NUCLEOTIDE SEQUENCE</scope>
    <source>
        <strain evidence="2">DAOMC 238032</strain>
    </source>
</reference>
<proteinExistence type="predicted"/>
<feature type="compositionally biased region" description="Basic and acidic residues" evidence="1">
    <location>
        <begin position="385"/>
        <end position="397"/>
    </location>
</feature>
<evidence type="ECO:0000256" key="1">
    <source>
        <dbReference type="SAM" id="MobiDB-lite"/>
    </source>
</evidence>
<reference evidence="2" key="2">
    <citation type="journal article" date="2019" name="IMA Fungus">
        <title>Genome sequencing and comparison of five Tilletia species to identify candidate genes for the detection of regulated species infecting wheat.</title>
        <authorList>
            <person name="Nguyen H.D.T."/>
            <person name="Sultana T."/>
            <person name="Kesanakurti P."/>
            <person name="Hambleton S."/>
        </authorList>
    </citation>
    <scope>NUCLEOTIDE SEQUENCE</scope>
    <source>
        <strain evidence="2">DAOMC 238032</strain>
    </source>
</reference>
<dbReference type="GO" id="GO:0015074">
    <property type="term" value="P:DNA integration"/>
    <property type="evidence" value="ECO:0007669"/>
    <property type="project" value="InterPro"/>
</dbReference>
<gene>
    <name evidence="2" type="ORF">A4X03_0g4958</name>
</gene>
<feature type="compositionally biased region" description="Polar residues" evidence="1">
    <location>
        <begin position="354"/>
        <end position="365"/>
    </location>
</feature>
<dbReference type="GO" id="GO:0006310">
    <property type="term" value="P:DNA recombination"/>
    <property type="evidence" value="ECO:0007669"/>
    <property type="project" value="InterPro"/>
</dbReference>
<feature type="region of interest" description="Disordered" evidence="1">
    <location>
        <begin position="352"/>
        <end position="406"/>
    </location>
</feature>
<evidence type="ECO:0000313" key="3">
    <source>
        <dbReference type="Proteomes" id="UP000077671"/>
    </source>
</evidence>
<comment type="caution">
    <text evidence="2">The sequence shown here is derived from an EMBL/GenBank/DDBJ whole genome shotgun (WGS) entry which is preliminary data.</text>
</comment>
<name>A0A177U0P9_9BASI</name>
<dbReference type="InterPro" id="IPR013762">
    <property type="entry name" value="Integrase-like_cat_sf"/>
</dbReference>
<dbReference type="GO" id="GO:0003677">
    <property type="term" value="F:DNA binding"/>
    <property type="evidence" value="ECO:0007669"/>
    <property type="project" value="InterPro"/>
</dbReference>
<evidence type="ECO:0000313" key="2">
    <source>
        <dbReference type="EMBL" id="KAE8256885.1"/>
    </source>
</evidence>
<dbReference type="Proteomes" id="UP000077671">
    <property type="component" value="Unassembled WGS sequence"/>
</dbReference>
<protein>
    <submittedName>
        <fullName evidence="2">Uncharacterized protein</fullName>
    </submittedName>
</protein>
<dbReference type="InterPro" id="IPR011010">
    <property type="entry name" value="DNA_brk_join_enz"/>
</dbReference>
<dbReference type="Gene3D" id="1.10.443.10">
    <property type="entry name" value="Intergrase catalytic core"/>
    <property type="match status" value="1"/>
</dbReference>